<name>A0A9P4TAF4_CURKU</name>
<sequence length="236" mass="26649">MSLLNDAARRNYMSRLDYYARRHYTKEMQSKYLKQANDLKAKIEAEKDKMDFLVVHHDFAADPVRKLSIRARLMQRADQIAVIVRTFNLAVAGIELSSDPYGEPEIDGDVVTMAGIRLDEIEPLLSQVSTDSSHDMECGIEEWPLTQAEYNLCVENVHKAVQEAPADKTMEGNGDNQVLSKDIVAEAEQRVVTRGELRGVQFVDQARSHVQKQRLIALGQLTVCLEDLGTRLGFTK</sequence>
<reference evidence="1" key="1">
    <citation type="submission" date="2019-04" db="EMBL/GenBank/DDBJ databases">
        <title>Sequencing of skin fungus with MAO and IRED activity.</title>
        <authorList>
            <person name="Marsaioli A.J."/>
            <person name="Bonatto J.M.C."/>
            <person name="Reis Junior O."/>
        </authorList>
    </citation>
    <scope>NUCLEOTIDE SEQUENCE</scope>
    <source>
        <strain evidence="1">30M1</strain>
    </source>
</reference>
<protein>
    <submittedName>
        <fullName evidence="1">Uncharacterized protein</fullName>
    </submittedName>
</protein>
<comment type="caution">
    <text evidence="1">The sequence shown here is derived from an EMBL/GenBank/DDBJ whole genome shotgun (WGS) entry which is preliminary data.</text>
</comment>
<evidence type="ECO:0000313" key="1">
    <source>
        <dbReference type="EMBL" id="KAF2998992.1"/>
    </source>
</evidence>
<keyword evidence="2" id="KW-1185">Reference proteome</keyword>
<accession>A0A9P4TAF4</accession>
<proteinExistence type="predicted"/>
<evidence type="ECO:0000313" key="2">
    <source>
        <dbReference type="Proteomes" id="UP000801428"/>
    </source>
</evidence>
<organism evidence="1 2">
    <name type="scientific">Curvularia kusanoi</name>
    <name type="common">Cochliobolus kusanoi</name>
    <dbReference type="NCBI Taxonomy" id="90978"/>
    <lineage>
        <taxon>Eukaryota</taxon>
        <taxon>Fungi</taxon>
        <taxon>Dikarya</taxon>
        <taxon>Ascomycota</taxon>
        <taxon>Pezizomycotina</taxon>
        <taxon>Dothideomycetes</taxon>
        <taxon>Pleosporomycetidae</taxon>
        <taxon>Pleosporales</taxon>
        <taxon>Pleosporineae</taxon>
        <taxon>Pleosporaceae</taxon>
        <taxon>Curvularia</taxon>
    </lineage>
</organism>
<dbReference type="EMBL" id="SWKU01000018">
    <property type="protein sequence ID" value="KAF2998992.1"/>
    <property type="molecule type" value="Genomic_DNA"/>
</dbReference>
<gene>
    <name evidence="1" type="ORF">E8E13_007709</name>
</gene>
<dbReference type="Proteomes" id="UP000801428">
    <property type="component" value="Unassembled WGS sequence"/>
</dbReference>
<dbReference type="AlphaFoldDB" id="A0A9P4TAF4"/>